<proteinExistence type="inferred from homology"/>
<keyword evidence="10" id="KW-0479">Metal-binding</keyword>
<sequence>MTREIIINSTLQETRVAVLENNVVSEIFVERKKDKGIMGNVYKGKVTKVLPGMQAAFIEIGLEKAGFLHAGDICDDAGAYEKILDQEKDLTKDKIEVEEETFSDEEEFPVSKISSVQIEDLLKNGQEILVQVSREPIGSKGPRLTSYITLPGRYLVFMPTVDHLGISRRIEDKNERLRLKNIMNGLRTPNSGFIVRTASEGMTEEEFKSDIDFLTKLWETVQEKNEKRQAPSMIHSDMDLVFRVLRDLFTPEVERLLIDSKTDYERCLDFAEKYLPQYHTRIELYEGREPIFDTFGIEIEIDKALGRKVWLKSGGYIVIDQTEALVAIDVNTGRYVGKKNLEETILKTNLEAIKEIVYQIRLRNIGGIIIIDFIDMEKEESRDKVFHALENAIKGDRSRTNILKISELGLVQMTRKRVRESLSQSLCQPCIYCDGKGMIKSTTTTCYEIFREITRLALTDPGKKIMVSVHPDVADMLYDEESAGIEELERVFQKRIIIKTDFDNLIEQYDIVAM</sequence>
<name>A0A1F7RBQ5_9BACT</name>
<evidence type="ECO:0000256" key="7">
    <source>
        <dbReference type="ARBA" id="ARBA00022555"/>
    </source>
</evidence>
<dbReference type="InterPro" id="IPR004659">
    <property type="entry name" value="RNase_E/G"/>
</dbReference>
<evidence type="ECO:0000256" key="1">
    <source>
        <dbReference type="ARBA" id="ARBA00001946"/>
    </source>
</evidence>
<dbReference type="InterPro" id="IPR048583">
    <property type="entry name" value="RNase_E_G_thioredoxin-like"/>
</dbReference>
<dbReference type="InterPro" id="IPR012340">
    <property type="entry name" value="NA-bd_OB-fold"/>
</dbReference>
<dbReference type="NCBIfam" id="TIGR00757">
    <property type="entry name" value="RNaseEG"/>
    <property type="match status" value="1"/>
</dbReference>
<gene>
    <name evidence="17" type="ORF">A2042_02690</name>
</gene>
<evidence type="ECO:0000256" key="3">
    <source>
        <dbReference type="ARBA" id="ARBA00005663"/>
    </source>
</evidence>
<comment type="cofactor">
    <cofactor evidence="1">
        <name>Mg(2+)</name>
        <dbReference type="ChEBI" id="CHEBI:18420"/>
    </cofactor>
</comment>
<evidence type="ECO:0000256" key="6">
    <source>
        <dbReference type="ARBA" id="ARBA00022552"/>
    </source>
</evidence>
<dbReference type="Gene3D" id="3.40.1260.20">
    <property type="entry name" value="Ribonuclease E, catalytic domain"/>
    <property type="match status" value="1"/>
</dbReference>
<dbReference type="PANTHER" id="PTHR30001">
    <property type="entry name" value="RIBONUCLEASE"/>
    <property type="match status" value="1"/>
</dbReference>
<dbReference type="GO" id="GO:0005737">
    <property type="term" value="C:cytoplasm"/>
    <property type="evidence" value="ECO:0007669"/>
    <property type="project" value="UniProtKB-SubCell"/>
</dbReference>
<dbReference type="EMBL" id="MGDB01000134">
    <property type="protein sequence ID" value="OGL38831.1"/>
    <property type="molecule type" value="Genomic_DNA"/>
</dbReference>
<keyword evidence="7" id="KW-0820">tRNA-binding</keyword>
<dbReference type="Pfam" id="PF20833">
    <property type="entry name" value="RNase_E_G_Thio"/>
    <property type="match status" value="1"/>
</dbReference>
<evidence type="ECO:0000256" key="5">
    <source>
        <dbReference type="ARBA" id="ARBA00022490"/>
    </source>
</evidence>
<dbReference type="PANTHER" id="PTHR30001:SF0">
    <property type="entry name" value="RIBONUCLEASE G"/>
    <property type="match status" value="1"/>
</dbReference>
<evidence type="ECO:0000256" key="9">
    <source>
        <dbReference type="ARBA" id="ARBA00022722"/>
    </source>
</evidence>
<dbReference type="PROSITE" id="PS50126">
    <property type="entry name" value="S1"/>
    <property type="match status" value="1"/>
</dbReference>
<dbReference type="GO" id="GO:0006364">
    <property type="term" value="P:rRNA processing"/>
    <property type="evidence" value="ECO:0007669"/>
    <property type="project" value="UniProtKB-KW"/>
</dbReference>
<keyword evidence="5" id="KW-0963">Cytoplasm</keyword>
<dbReference type="CDD" id="cd04453">
    <property type="entry name" value="S1_RNase_E"/>
    <property type="match status" value="1"/>
</dbReference>
<comment type="caution">
    <text evidence="17">The sequence shown here is derived from an EMBL/GenBank/DDBJ whole genome shotgun (WGS) entry which is preliminary data.</text>
</comment>
<comment type="subcellular location">
    <subcellularLocation>
        <location evidence="2">Cytoplasm</location>
    </subcellularLocation>
</comment>
<keyword evidence="15" id="KW-0694">RNA-binding</keyword>
<dbReference type="Proteomes" id="UP000178526">
    <property type="component" value="Unassembled WGS sequence"/>
</dbReference>
<evidence type="ECO:0000259" key="16">
    <source>
        <dbReference type="PROSITE" id="PS50126"/>
    </source>
</evidence>
<dbReference type="Gene3D" id="2.40.50.140">
    <property type="entry name" value="Nucleic acid-binding proteins"/>
    <property type="match status" value="1"/>
</dbReference>
<keyword evidence="8" id="KW-0819">tRNA processing</keyword>
<evidence type="ECO:0000256" key="4">
    <source>
        <dbReference type="ARBA" id="ARBA00017719"/>
    </source>
</evidence>
<dbReference type="GO" id="GO:0016787">
    <property type="term" value="F:hydrolase activity"/>
    <property type="evidence" value="ECO:0007669"/>
    <property type="project" value="UniProtKB-KW"/>
</dbReference>
<evidence type="ECO:0000256" key="12">
    <source>
        <dbReference type="ARBA" id="ARBA00022759"/>
    </source>
</evidence>
<dbReference type="GO" id="GO:0000049">
    <property type="term" value="F:tRNA binding"/>
    <property type="evidence" value="ECO:0007669"/>
    <property type="project" value="UniProtKB-KW"/>
</dbReference>
<dbReference type="InterPro" id="IPR003029">
    <property type="entry name" value="S1_domain"/>
</dbReference>
<evidence type="ECO:0000256" key="2">
    <source>
        <dbReference type="ARBA" id="ARBA00004496"/>
    </source>
</evidence>
<dbReference type="SMART" id="SM00316">
    <property type="entry name" value="S1"/>
    <property type="match status" value="1"/>
</dbReference>
<reference evidence="17 18" key="1">
    <citation type="journal article" date="2016" name="Nat. Commun.">
        <title>Thousands of microbial genomes shed light on interconnected biogeochemical processes in an aquifer system.</title>
        <authorList>
            <person name="Anantharaman K."/>
            <person name="Brown C.T."/>
            <person name="Hug L.A."/>
            <person name="Sharon I."/>
            <person name="Castelle C.J."/>
            <person name="Probst A.J."/>
            <person name="Thomas B.C."/>
            <person name="Singh A."/>
            <person name="Wilkins M.J."/>
            <person name="Karaoz U."/>
            <person name="Brodie E.L."/>
            <person name="Williams K.H."/>
            <person name="Hubbard S.S."/>
            <person name="Banfield J.F."/>
        </authorList>
    </citation>
    <scope>NUCLEOTIDE SEQUENCE [LARGE SCALE GENOMIC DNA]</scope>
</reference>
<dbReference type="SUPFAM" id="SSF50249">
    <property type="entry name" value="Nucleic acid-binding proteins"/>
    <property type="match status" value="1"/>
</dbReference>
<evidence type="ECO:0000256" key="14">
    <source>
        <dbReference type="ARBA" id="ARBA00022842"/>
    </source>
</evidence>
<keyword evidence="9" id="KW-0540">Nuclease</keyword>
<dbReference type="GO" id="GO:0004519">
    <property type="term" value="F:endonuclease activity"/>
    <property type="evidence" value="ECO:0007669"/>
    <property type="project" value="UniProtKB-KW"/>
</dbReference>
<keyword evidence="13" id="KW-0378">Hydrolase</keyword>
<dbReference type="Pfam" id="PF10150">
    <property type="entry name" value="RNase_E_G"/>
    <property type="match status" value="1"/>
</dbReference>
<evidence type="ECO:0000256" key="10">
    <source>
        <dbReference type="ARBA" id="ARBA00022723"/>
    </source>
</evidence>
<comment type="similarity">
    <text evidence="3">Belongs to the RNase E/G family. RNase G subfamily.</text>
</comment>
<dbReference type="InterPro" id="IPR019307">
    <property type="entry name" value="RNA-bd_AU-1/RNase_E/G"/>
</dbReference>
<evidence type="ECO:0000256" key="8">
    <source>
        <dbReference type="ARBA" id="ARBA00022694"/>
    </source>
</evidence>
<organism evidence="17 18">
    <name type="scientific">Candidatus Schekmanbacteria bacterium GWA2_38_11</name>
    <dbReference type="NCBI Taxonomy" id="1817876"/>
    <lineage>
        <taxon>Bacteria</taxon>
        <taxon>Candidatus Schekmaniibacteriota</taxon>
    </lineage>
</organism>
<evidence type="ECO:0000313" key="18">
    <source>
        <dbReference type="Proteomes" id="UP000178526"/>
    </source>
</evidence>
<dbReference type="GO" id="GO:0008033">
    <property type="term" value="P:tRNA processing"/>
    <property type="evidence" value="ECO:0007669"/>
    <property type="project" value="UniProtKB-KW"/>
</dbReference>
<feature type="domain" description="S1 motif" evidence="16">
    <location>
        <begin position="39"/>
        <end position="113"/>
    </location>
</feature>
<evidence type="ECO:0000313" key="17">
    <source>
        <dbReference type="EMBL" id="OGL38831.1"/>
    </source>
</evidence>
<protein>
    <recommendedName>
        <fullName evidence="4">Ribonuclease G</fullName>
    </recommendedName>
</protein>
<keyword evidence="11" id="KW-0699">rRNA-binding</keyword>
<dbReference type="GO" id="GO:0004540">
    <property type="term" value="F:RNA nuclease activity"/>
    <property type="evidence" value="ECO:0007669"/>
    <property type="project" value="InterPro"/>
</dbReference>
<dbReference type="GO" id="GO:0019843">
    <property type="term" value="F:rRNA binding"/>
    <property type="evidence" value="ECO:0007669"/>
    <property type="project" value="UniProtKB-KW"/>
</dbReference>
<dbReference type="AlphaFoldDB" id="A0A1F7RBQ5"/>
<evidence type="ECO:0000256" key="15">
    <source>
        <dbReference type="ARBA" id="ARBA00022884"/>
    </source>
</evidence>
<evidence type="ECO:0000256" key="13">
    <source>
        <dbReference type="ARBA" id="ARBA00022801"/>
    </source>
</evidence>
<keyword evidence="6" id="KW-0698">rRNA processing</keyword>
<accession>A0A1F7RBQ5</accession>
<evidence type="ECO:0000256" key="11">
    <source>
        <dbReference type="ARBA" id="ARBA00022730"/>
    </source>
</evidence>
<keyword evidence="14" id="KW-0460">Magnesium</keyword>
<keyword evidence="12" id="KW-0255">Endonuclease</keyword>
<dbReference type="GO" id="GO:0046872">
    <property type="term" value="F:metal ion binding"/>
    <property type="evidence" value="ECO:0007669"/>
    <property type="project" value="UniProtKB-KW"/>
</dbReference>